<keyword evidence="6" id="KW-1185">Reference proteome</keyword>
<dbReference type="GO" id="GO:0003677">
    <property type="term" value="F:DNA binding"/>
    <property type="evidence" value="ECO:0007669"/>
    <property type="project" value="UniProtKB-KW"/>
</dbReference>
<dbReference type="OrthoDB" id="9807052at2"/>
<dbReference type="PROSITE" id="PS50043">
    <property type="entry name" value="HTH_LUXR_2"/>
    <property type="match status" value="1"/>
</dbReference>
<dbReference type="Gene3D" id="1.10.10.10">
    <property type="entry name" value="Winged helix-like DNA-binding domain superfamily/Winged helix DNA-binding domain"/>
    <property type="match status" value="1"/>
</dbReference>
<gene>
    <name evidence="5" type="ORF">C6569_18510</name>
</gene>
<evidence type="ECO:0000256" key="2">
    <source>
        <dbReference type="ARBA" id="ARBA00023125"/>
    </source>
</evidence>
<dbReference type="SUPFAM" id="SSF46894">
    <property type="entry name" value="C-terminal effector domain of the bipartite response regulators"/>
    <property type="match status" value="1"/>
</dbReference>
<protein>
    <submittedName>
        <fullName evidence="5">DNA-binding response regulator</fullName>
    </submittedName>
</protein>
<dbReference type="Proteomes" id="UP000237889">
    <property type="component" value="Chromosome"/>
</dbReference>
<dbReference type="GO" id="GO:0006355">
    <property type="term" value="P:regulation of DNA-templated transcription"/>
    <property type="evidence" value="ECO:0007669"/>
    <property type="project" value="InterPro"/>
</dbReference>
<reference evidence="5 6" key="1">
    <citation type="submission" date="2018-03" db="EMBL/GenBank/DDBJ databases">
        <title>Genome sequencing of Phreatobacter sp.</title>
        <authorList>
            <person name="Kim S.-J."/>
            <person name="Heo J."/>
            <person name="Kwon S.-W."/>
        </authorList>
    </citation>
    <scope>NUCLEOTIDE SEQUENCE [LARGE SCALE GENOMIC DNA]</scope>
    <source>
        <strain evidence="5 6">S-12</strain>
    </source>
</reference>
<dbReference type="PRINTS" id="PR00038">
    <property type="entry name" value="HTHLUXR"/>
</dbReference>
<dbReference type="PANTHER" id="PTHR44688:SF16">
    <property type="entry name" value="DNA-BINDING TRANSCRIPTIONAL ACTIVATOR DEVR_DOSR"/>
    <property type="match status" value="1"/>
</dbReference>
<dbReference type="Pfam" id="PF00196">
    <property type="entry name" value="GerE"/>
    <property type="match status" value="1"/>
</dbReference>
<evidence type="ECO:0000313" key="6">
    <source>
        <dbReference type="Proteomes" id="UP000237889"/>
    </source>
</evidence>
<dbReference type="InterPro" id="IPR036388">
    <property type="entry name" value="WH-like_DNA-bd_sf"/>
</dbReference>
<dbReference type="InterPro" id="IPR016032">
    <property type="entry name" value="Sig_transdc_resp-reg_C-effctor"/>
</dbReference>
<organism evidence="5 6">
    <name type="scientific">Phreatobacter cathodiphilus</name>
    <dbReference type="NCBI Taxonomy" id="1868589"/>
    <lineage>
        <taxon>Bacteria</taxon>
        <taxon>Pseudomonadati</taxon>
        <taxon>Pseudomonadota</taxon>
        <taxon>Alphaproteobacteria</taxon>
        <taxon>Hyphomicrobiales</taxon>
        <taxon>Phreatobacteraceae</taxon>
        <taxon>Phreatobacter</taxon>
    </lineage>
</organism>
<keyword evidence="3" id="KW-0804">Transcription</keyword>
<dbReference type="CDD" id="cd06170">
    <property type="entry name" value="LuxR_C_like"/>
    <property type="match status" value="1"/>
</dbReference>
<evidence type="ECO:0000259" key="4">
    <source>
        <dbReference type="PROSITE" id="PS50043"/>
    </source>
</evidence>
<dbReference type="PANTHER" id="PTHR44688">
    <property type="entry name" value="DNA-BINDING TRANSCRIPTIONAL ACTIVATOR DEVR_DOSR"/>
    <property type="match status" value="1"/>
</dbReference>
<name>A0A2S0NFD3_9HYPH</name>
<keyword evidence="1" id="KW-0805">Transcription regulation</keyword>
<dbReference type="KEGG" id="phr:C6569_18510"/>
<dbReference type="RefSeq" id="WP_106750259.1">
    <property type="nucleotide sequence ID" value="NZ_CP027668.1"/>
</dbReference>
<dbReference type="SMART" id="SM00421">
    <property type="entry name" value="HTH_LUXR"/>
    <property type="match status" value="1"/>
</dbReference>
<dbReference type="AlphaFoldDB" id="A0A2S0NFD3"/>
<evidence type="ECO:0000256" key="1">
    <source>
        <dbReference type="ARBA" id="ARBA00023015"/>
    </source>
</evidence>
<dbReference type="PROSITE" id="PS00622">
    <property type="entry name" value="HTH_LUXR_1"/>
    <property type="match status" value="1"/>
</dbReference>
<dbReference type="InterPro" id="IPR000792">
    <property type="entry name" value="Tscrpt_reg_LuxR_C"/>
</dbReference>
<proteinExistence type="predicted"/>
<sequence length="215" mass="23286">MSSTPHAVAAAMHFAKTLLHAGGCAFYRVDADCNLHDFHMDEDLRGFHRDYVRRLHAVDPFHARRLRDSDLTVSCLSTDVVRPRAREGAAYAAACAAHGIGDIVELFFRREGRIAAGLCLTWPAGRSARAGDLAAARAAHGYIEFNLPAAPAPEEHGLTAREQEVVGLICAGRTNRDIADALAISLATVKTHVIHIFEKLGVENRASVVARMARG</sequence>
<dbReference type="EMBL" id="CP027668">
    <property type="protein sequence ID" value="AVO46889.1"/>
    <property type="molecule type" value="Genomic_DNA"/>
</dbReference>
<evidence type="ECO:0000313" key="5">
    <source>
        <dbReference type="EMBL" id="AVO46889.1"/>
    </source>
</evidence>
<evidence type="ECO:0000256" key="3">
    <source>
        <dbReference type="ARBA" id="ARBA00023163"/>
    </source>
</evidence>
<accession>A0A2S0NFD3</accession>
<feature type="domain" description="HTH luxR-type" evidence="4">
    <location>
        <begin position="151"/>
        <end position="215"/>
    </location>
</feature>
<keyword evidence="2 5" id="KW-0238">DNA-binding</keyword>